<reference evidence="1" key="1">
    <citation type="submission" date="2022-06" db="EMBL/GenBank/DDBJ databases">
        <authorList>
            <person name="Legras J.-L."/>
            <person name="Devillers H."/>
            <person name="Grondin C."/>
        </authorList>
    </citation>
    <scope>NUCLEOTIDE SEQUENCE</scope>
    <source>
        <strain evidence="1">CLIB 1444</strain>
    </source>
</reference>
<dbReference type="Proteomes" id="UP001152531">
    <property type="component" value="Unassembled WGS sequence"/>
</dbReference>
<gene>
    <name evidence="1" type="primary">DUT1</name>
    <name evidence="1" type="ORF">CLIB1444_09S03334</name>
</gene>
<accession>A0ACA9YBY6</accession>
<comment type="caution">
    <text evidence="1">The sequence shown here is derived from an EMBL/GenBank/DDBJ whole genome shotgun (WGS) entry which is preliminary data.</text>
</comment>
<sequence>MTKSLEQVIKKPKVDHPEILKVFLRSKNATVPTKGSALAAGYDLYSSEAGLVPAHGQAMIGTDLTVCVPIGCYGRVAPRSGLAAKHGISTGAGVVDADYRGEIKVILFNHSDKDFEISKGDRIAQLVLEKILLTDIVEITAEQLDETTRGEGGFGSTGGFGKK</sequence>
<evidence type="ECO:0000313" key="1">
    <source>
        <dbReference type="EMBL" id="CAH6722427.1"/>
    </source>
</evidence>
<proteinExistence type="predicted"/>
<keyword evidence="2" id="KW-1185">Reference proteome</keyword>
<evidence type="ECO:0000313" key="2">
    <source>
        <dbReference type="Proteomes" id="UP001152531"/>
    </source>
</evidence>
<name>A0ACA9YBY6_9ASCO</name>
<protein>
    <submittedName>
        <fullName evidence="1">Deoxyuridine 5'-triphosphate nucleotidohydrolase</fullName>
    </submittedName>
</protein>
<organism evidence="1 2">
    <name type="scientific">[Candida] jaroonii</name>
    <dbReference type="NCBI Taxonomy" id="467808"/>
    <lineage>
        <taxon>Eukaryota</taxon>
        <taxon>Fungi</taxon>
        <taxon>Dikarya</taxon>
        <taxon>Ascomycota</taxon>
        <taxon>Saccharomycotina</taxon>
        <taxon>Pichiomycetes</taxon>
        <taxon>Debaryomycetaceae</taxon>
        <taxon>Yamadazyma</taxon>
    </lineage>
</organism>
<dbReference type="EMBL" id="CALSDN010000009">
    <property type="protein sequence ID" value="CAH6722427.1"/>
    <property type="molecule type" value="Genomic_DNA"/>
</dbReference>